<reference evidence="1 2" key="1">
    <citation type="journal article" date="2018" name="Front. Plant Sci.">
        <title>Red Clover (Trifolium pratense) and Zigzag Clover (T. medium) - A Picture of Genomic Similarities and Differences.</title>
        <authorList>
            <person name="Dluhosova J."/>
            <person name="Istvanek J."/>
            <person name="Nedelnik J."/>
            <person name="Repkova J."/>
        </authorList>
    </citation>
    <scope>NUCLEOTIDE SEQUENCE [LARGE SCALE GENOMIC DNA]</scope>
    <source>
        <strain evidence="2">cv. 10/8</strain>
        <tissue evidence="1">Leaf</tissue>
    </source>
</reference>
<organism evidence="1 2">
    <name type="scientific">Trifolium medium</name>
    <dbReference type="NCBI Taxonomy" id="97028"/>
    <lineage>
        <taxon>Eukaryota</taxon>
        <taxon>Viridiplantae</taxon>
        <taxon>Streptophyta</taxon>
        <taxon>Embryophyta</taxon>
        <taxon>Tracheophyta</taxon>
        <taxon>Spermatophyta</taxon>
        <taxon>Magnoliopsida</taxon>
        <taxon>eudicotyledons</taxon>
        <taxon>Gunneridae</taxon>
        <taxon>Pentapetalae</taxon>
        <taxon>rosids</taxon>
        <taxon>fabids</taxon>
        <taxon>Fabales</taxon>
        <taxon>Fabaceae</taxon>
        <taxon>Papilionoideae</taxon>
        <taxon>50 kb inversion clade</taxon>
        <taxon>NPAAA clade</taxon>
        <taxon>Hologalegina</taxon>
        <taxon>IRL clade</taxon>
        <taxon>Trifolieae</taxon>
        <taxon>Trifolium</taxon>
    </lineage>
</organism>
<dbReference type="AlphaFoldDB" id="A0A392TW38"/>
<protein>
    <submittedName>
        <fullName evidence="1">Uncharacterized protein</fullName>
    </submittedName>
</protein>
<dbReference type="Proteomes" id="UP000265520">
    <property type="component" value="Unassembled WGS sequence"/>
</dbReference>
<keyword evidence="2" id="KW-1185">Reference proteome</keyword>
<dbReference type="EMBL" id="LXQA010674618">
    <property type="protein sequence ID" value="MCI65373.1"/>
    <property type="molecule type" value="Genomic_DNA"/>
</dbReference>
<comment type="caution">
    <text evidence="1">The sequence shown here is derived from an EMBL/GenBank/DDBJ whole genome shotgun (WGS) entry which is preliminary data.</text>
</comment>
<feature type="non-terminal residue" evidence="1">
    <location>
        <position position="1"/>
    </location>
</feature>
<proteinExistence type="predicted"/>
<accession>A0A392TW38</accession>
<evidence type="ECO:0000313" key="1">
    <source>
        <dbReference type="EMBL" id="MCI65373.1"/>
    </source>
</evidence>
<evidence type="ECO:0000313" key="2">
    <source>
        <dbReference type="Proteomes" id="UP000265520"/>
    </source>
</evidence>
<name>A0A392TW38_9FABA</name>
<sequence>SICVANFYCRKNESTSNGRTTANNNNTAKMTDTANNDFDCEYSTANNNVDGSNGRTTTR</sequence>